<accession>A0A7J6N8K0</accession>
<comment type="caution">
    <text evidence="2">The sequence shown here is derived from an EMBL/GenBank/DDBJ whole genome shotgun (WGS) entry which is preliminary data.</text>
</comment>
<feature type="non-terminal residue" evidence="2">
    <location>
        <position position="1"/>
    </location>
</feature>
<reference evidence="2 3" key="1">
    <citation type="submission" date="2020-04" db="EMBL/GenBank/DDBJ databases">
        <title>Perkinsus olseni comparative genomics.</title>
        <authorList>
            <person name="Bogema D.R."/>
        </authorList>
    </citation>
    <scope>NUCLEOTIDE SEQUENCE [LARGE SCALE GENOMIC DNA]</scope>
    <source>
        <strain evidence="2">ATCC PRA-205</strain>
    </source>
</reference>
<protein>
    <submittedName>
        <fullName evidence="2">Uncharacterized protein</fullName>
    </submittedName>
</protein>
<feature type="compositionally biased region" description="Low complexity" evidence="1">
    <location>
        <begin position="58"/>
        <end position="67"/>
    </location>
</feature>
<feature type="region of interest" description="Disordered" evidence="1">
    <location>
        <begin position="1"/>
        <end position="85"/>
    </location>
</feature>
<dbReference type="EMBL" id="JABANM010037859">
    <property type="protein sequence ID" value="KAF4680074.1"/>
    <property type="molecule type" value="Genomic_DNA"/>
</dbReference>
<evidence type="ECO:0000313" key="3">
    <source>
        <dbReference type="Proteomes" id="UP000574390"/>
    </source>
</evidence>
<evidence type="ECO:0000256" key="1">
    <source>
        <dbReference type="SAM" id="MobiDB-lite"/>
    </source>
</evidence>
<dbReference type="AlphaFoldDB" id="A0A7J6N8K0"/>
<name>A0A7J6N8K0_PEROL</name>
<feature type="non-terminal residue" evidence="2">
    <location>
        <position position="112"/>
    </location>
</feature>
<evidence type="ECO:0000313" key="2">
    <source>
        <dbReference type="EMBL" id="KAF4680074.1"/>
    </source>
</evidence>
<proteinExistence type="predicted"/>
<sequence length="112" mass="11809">DSGKGSGGSGSILGEEDLKDVSNSLARNRDGSPTLPGEPFLHVDPITGPPEDDVEAQPTTTAPTSPSDCNPPDQPVADSPYPTPCRLQGIGSMTRFDSFGDQTKFCEPAWYQ</sequence>
<gene>
    <name evidence="2" type="ORF">FOZ62_015083</name>
</gene>
<dbReference type="Proteomes" id="UP000574390">
    <property type="component" value="Unassembled WGS sequence"/>
</dbReference>
<feature type="compositionally biased region" description="Gly residues" evidence="1">
    <location>
        <begin position="1"/>
        <end position="11"/>
    </location>
</feature>
<organism evidence="2 3">
    <name type="scientific">Perkinsus olseni</name>
    <name type="common">Perkinsus atlanticus</name>
    <dbReference type="NCBI Taxonomy" id="32597"/>
    <lineage>
        <taxon>Eukaryota</taxon>
        <taxon>Sar</taxon>
        <taxon>Alveolata</taxon>
        <taxon>Perkinsozoa</taxon>
        <taxon>Perkinsea</taxon>
        <taxon>Perkinsida</taxon>
        <taxon>Perkinsidae</taxon>
        <taxon>Perkinsus</taxon>
    </lineage>
</organism>